<feature type="transmembrane region" description="Helical" evidence="1">
    <location>
        <begin position="54"/>
        <end position="76"/>
    </location>
</feature>
<reference evidence="3 4" key="1">
    <citation type="journal article" date="2023" name="Plants (Basel)">
        <title>Bridging the Gap: Combining Genomics and Transcriptomics Approaches to Understand Stylosanthes scabra, an Orphan Legume from the Brazilian Caatinga.</title>
        <authorList>
            <person name="Ferreira-Neto J.R.C."/>
            <person name="da Silva M.D."/>
            <person name="Binneck E."/>
            <person name="de Melo N.F."/>
            <person name="da Silva R.H."/>
            <person name="de Melo A.L.T.M."/>
            <person name="Pandolfi V."/>
            <person name="Bustamante F.O."/>
            <person name="Brasileiro-Vidal A.C."/>
            <person name="Benko-Iseppon A.M."/>
        </authorList>
    </citation>
    <scope>NUCLEOTIDE SEQUENCE [LARGE SCALE GENOMIC DNA]</scope>
    <source>
        <tissue evidence="3">Leaves</tissue>
    </source>
</reference>
<keyword evidence="4" id="KW-1185">Reference proteome</keyword>
<gene>
    <name evidence="3" type="ORF">PIB30_050197</name>
</gene>
<comment type="caution">
    <text evidence="3">The sequence shown here is derived from an EMBL/GenBank/DDBJ whole genome shotgun (WGS) entry which is preliminary data.</text>
</comment>
<dbReference type="EMBL" id="JASCZI010121172">
    <property type="protein sequence ID" value="MED6160288.1"/>
    <property type="molecule type" value="Genomic_DNA"/>
</dbReference>
<name>A0ABU6UKD4_9FABA</name>
<dbReference type="InterPro" id="IPR058594">
    <property type="entry name" value="PB1-like_dom_pln"/>
</dbReference>
<keyword evidence="1" id="KW-0472">Membrane</keyword>
<sequence>MQDVEAWNVVAVEGGEGAQDTVEASARNHFDDRCMLAFLHSDVANFRLWLVECAIRALLVNCSLCLVEIVMSYFFIPVLHHGGKLERVGDGTLHYLGGAVKRCDPVYVDLVNHKDLETLGKDVGYLKFGADCNSSELSLLF</sequence>
<evidence type="ECO:0000313" key="4">
    <source>
        <dbReference type="Proteomes" id="UP001341840"/>
    </source>
</evidence>
<keyword evidence="1" id="KW-1133">Transmembrane helix</keyword>
<dbReference type="Pfam" id="PF26130">
    <property type="entry name" value="PB1-like"/>
    <property type="match status" value="1"/>
</dbReference>
<proteinExistence type="predicted"/>
<protein>
    <recommendedName>
        <fullName evidence="2">PB1-like domain-containing protein</fullName>
    </recommendedName>
</protein>
<keyword evidence="1" id="KW-0812">Transmembrane</keyword>
<evidence type="ECO:0000259" key="2">
    <source>
        <dbReference type="Pfam" id="PF26130"/>
    </source>
</evidence>
<evidence type="ECO:0000256" key="1">
    <source>
        <dbReference type="SAM" id="Phobius"/>
    </source>
</evidence>
<organism evidence="3 4">
    <name type="scientific">Stylosanthes scabra</name>
    <dbReference type="NCBI Taxonomy" id="79078"/>
    <lineage>
        <taxon>Eukaryota</taxon>
        <taxon>Viridiplantae</taxon>
        <taxon>Streptophyta</taxon>
        <taxon>Embryophyta</taxon>
        <taxon>Tracheophyta</taxon>
        <taxon>Spermatophyta</taxon>
        <taxon>Magnoliopsida</taxon>
        <taxon>eudicotyledons</taxon>
        <taxon>Gunneridae</taxon>
        <taxon>Pentapetalae</taxon>
        <taxon>rosids</taxon>
        <taxon>fabids</taxon>
        <taxon>Fabales</taxon>
        <taxon>Fabaceae</taxon>
        <taxon>Papilionoideae</taxon>
        <taxon>50 kb inversion clade</taxon>
        <taxon>dalbergioids sensu lato</taxon>
        <taxon>Dalbergieae</taxon>
        <taxon>Pterocarpus clade</taxon>
        <taxon>Stylosanthes</taxon>
    </lineage>
</organism>
<dbReference type="Proteomes" id="UP001341840">
    <property type="component" value="Unassembled WGS sequence"/>
</dbReference>
<feature type="domain" description="PB1-like" evidence="2">
    <location>
        <begin position="75"/>
        <end position="128"/>
    </location>
</feature>
<accession>A0ABU6UKD4</accession>
<evidence type="ECO:0000313" key="3">
    <source>
        <dbReference type="EMBL" id="MED6160288.1"/>
    </source>
</evidence>